<comment type="caution">
    <text evidence="1">The sequence shown here is derived from an EMBL/GenBank/DDBJ whole genome shotgun (WGS) entry which is preliminary data.</text>
</comment>
<name>A0ABU6UJN5_9FABA</name>
<dbReference type="EMBL" id="JASCZI010121336">
    <property type="protein sequence ID" value="MED6161271.1"/>
    <property type="molecule type" value="Genomic_DNA"/>
</dbReference>
<organism evidence="1 2">
    <name type="scientific">Stylosanthes scabra</name>
    <dbReference type="NCBI Taxonomy" id="79078"/>
    <lineage>
        <taxon>Eukaryota</taxon>
        <taxon>Viridiplantae</taxon>
        <taxon>Streptophyta</taxon>
        <taxon>Embryophyta</taxon>
        <taxon>Tracheophyta</taxon>
        <taxon>Spermatophyta</taxon>
        <taxon>Magnoliopsida</taxon>
        <taxon>eudicotyledons</taxon>
        <taxon>Gunneridae</taxon>
        <taxon>Pentapetalae</taxon>
        <taxon>rosids</taxon>
        <taxon>fabids</taxon>
        <taxon>Fabales</taxon>
        <taxon>Fabaceae</taxon>
        <taxon>Papilionoideae</taxon>
        <taxon>50 kb inversion clade</taxon>
        <taxon>dalbergioids sensu lato</taxon>
        <taxon>Dalbergieae</taxon>
        <taxon>Pterocarpus clade</taxon>
        <taxon>Stylosanthes</taxon>
    </lineage>
</organism>
<protein>
    <submittedName>
        <fullName evidence="1">Uncharacterized protein</fullName>
    </submittedName>
</protein>
<accession>A0ABU6UJN5</accession>
<dbReference type="Proteomes" id="UP001341840">
    <property type="component" value="Unassembled WGS sequence"/>
</dbReference>
<evidence type="ECO:0000313" key="1">
    <source>
        <dbReference type="EMBL" id="MED6161271.1"/>
    </source>
</evidence>
<sequence>MPLATTLCTTDGSHHVHQEPPTVAPAPAFPSSFQAASKFNLKRCWDGGSHLDELMLPGSGSKTCNNGCTTKEVKGGEEPKSMCPRTISKEVELCLFFLPAPRAQKLFHGKSLFWFRLLPCAVGCGWARIRC</sequence>
<reference evidence="1 2" key="1">
    <citation type="journal article" date="2023" name="Plants (Basel)">
        <title>Bridging the Gap: Combining Genomics and Transcriptomics Approaches to Understand Stylosanthes scabra, an Orphan Legume from the Brazilian Caatinga.</title>
        <authorList>
            <person name="Ferreira-Neto J.R.C."/>
            <person name="da Silva M.D."/>
            <person name="Binneck E."/>
            <person name="de Melo N.F."/>
            <person name="da Silva R.H."/>
            <person name="de Melo A.L.T.M."/>
            <person name="Pandolfi V."/>
            <person name="Bustamante F.O."/>
            <person name="Brasileiro-Vidal A.C."/>
            <person name="Benko-Iseppon A.M."/>
        </authorList>
    </citation>
    <scope>NUCLEOTIDE SEQUENCE [LARGE SCALE GENOMIC DNA]</scope>
    <source>
        <tissue evidence="1">Leaves</tissue>
    </source>
</reference>
<evidence type="ECO:0000313" key="2">
    <source>
        <dbReference type="Proteomes" id="UP001341840"/>
    </source>
</evidence>
<keyword evidence="2" id="KW-1185">Reference proteome</keyword>
<gene>
    <name evidence="1" type="ORF">PIB30_059242</name>
</gene>
<proteinExistence type="predicted"/>